<dbReference type="EMBL" id="QUNO01000017">
    <property type="protein sequence ID" value="REH35831.1"/>
    <property type="molecule type" value="Genomic_DNA"/>
</dbReference>
<accession>A0A3E0H092</accession>
<dbReference type="NCBIfam" id="TIGR03882">
    <property type="entry name" value="cyclo_dehyd_2"/>
    <property type="match status" value="1"/>
</dbReference>
<comment type="caution">
    <text evidence="1">The sequence shown here is derived from an EMBL/GenBank/DDBJ whole genome shotgun (WGS) entry which is preliminary data.</text>
</comment>
<dbReference type="GO" id="GO:0008641">
    <property type="term" value="F:ubiquitin-like modifier activating enzyme activity"/>
    <property type="evidence" value="ECO:0007669"/>
    <property type="project" value="InterPro"/>
</dbReference>
<name>A0A3E0H092_9PSEU</name>
<protein>
    <submittedName>
        <fullName evidence="1">Bacteriocin biosynthesis cyclodehydratase domain-containing protein</fullName>
    </submittedName>
</protein>
<dbReference type="RefSeq" id="WP_147328827.1">
    <property type="nucleotide sequence ID" value="NZ_CP144375.1"/>
</dbReference>
<keyword evidence="2" id="KW-1185">Reference proteome</keyword>
<dbReference type="Gene3D" id="3.40.50.720">
    <property type="entry name" value="NAD(P)-binding Rossmann-like Domain"/>
    <property type="match status" value="1"/>
</dbReference>
<proteinExistence type="predicted"/>
<evidence type="ECO:0000313" key="2">
    <source>
        <dbReference type="Proteomes" id="UP000256269"/>
    </source>
</evidence>
<dbReference type="InterPro" id="IPR035985">
    <property type="entry name" value="Ubiquitin-activating_enz"/>
</dbReference>
<sequence length="362" mass="38013">MDETPEQPAPELPRRPRVLPGLAVLRRTEHEVQIGIDPRHGVLIDGISEDLIALLPALDGQATVPELLDRFGTDERARRAATAMLTSLADAGLLDDASPADGGAAAHTPARLSADATAWALRTGNPRRRLAAGRRQAAVVVRGEGRLGVAIACLLAAAGVGWVDFGAVGKVRAEDTGTGYLDTDVDMPRQEAGVAAIHRSVCDARTGPLPPARKPDLAVLTDLVVPSPSMIAPLHAEGVPYMLVRMRDGTGVVGPLIVPGRTSCPHCMDLQRADLDPAWPALALQLAGRLQPAELAATHAAAGLAVAQALQTLDWWLTGEGVPALWNTSVEIDPVAATMTNRPWDPHPDCRCGAARAEEASV</sequence>
<dbReference type="Proteomes" id="UP000256269">
    <property type="component" value="Unassembled WGS sequence"/>
</dbReference>
<dbReference type="OrthoDB" id="4426339at2"/>
<organism evidence="1 2">
    <name type="scientific">Kutzneria buriramensis</name>
    <dbReference type="NCBI Taxonomy" id="1045776"/>
    <lineage>
        <taxon>Bacteria</taxon>
        <taxon>Bacillati</taxon>
        <taxon>Actinomycetota</taxon>
        <taxon>Actinomycetes</taxon>
        <taxon>Pseudonocardiales</taxon>
        <taxon>Pseudonocardiaceae</taxon>
        <taxon>Kutzneria</taxon>
    </lineage>
</organism>
<dbReference type="SUPFAM" id="SSF69572">
    <property type="entry name" value="Activating enzymes of the ubiquitin-like proteins"/>
    <property type="match status" value="1"/>
</dbReference>
<gene>
    <name evidence="1" type="ORF">BCF44_117223</name>
</gene>
<dbReference type="AlphaFoldDB" id="A0A3E0H092"/>
<evidence type="ECO:0000313" key="1">
    <source>
        <dbReference type="EMBL" id="REH35831.1"/>
    </source>
</evidence>
<reference evidence="1 2" key="1">
    <citation type="submission" date="2018-08" db="EMBL/GenBank/DDBJ databases">
        <title>Genomic Encyclopedia of Archaeal and Bacterial Type Strains, Phase II (KMG-II): from individual species to whole genera.</title>
        <authorList>
            <person name="Goeker M."/>
        </authorList>
    </citation>
    <scope>NUCLEOTIDE SEQUENCE [LARGE SCALE GENOMIC DNA]</scope>
    <source>
        <strain evidence="1 2">DSM 45791</strain>
    </source>
</reference>
<dbReference type="InterPro" id="IPR022291">
    <property type="entry name" value="Bacteriocin_synth_cyclodeHase"/>
</dbReference>